<evidence type="ECO:0000256" key="1">
    <source>
        <dbReference type="SAM" id="Phobius"/>
    </source>
</evidence>
<evidence type="ECO:0000313" key="4">
    <source>
        <dbReference type="WBParaSite" id="NBR_0002233301-mRNA-1"/>
    </source>
</evidence>
<keyword evidence="1" id="KW-0812">Transmembrane</keyword>
<organism evidence="4">
    <name type="scientific">Nippostrongylus brasiliensis</name>
    <name type="common">Rat hookworm</name>
    <dbReference type="NCBI Taxonomy" id="27835"/>
    <lineage>
        <taxon>Eukaryota</taxon>
        <taxon>Metazoa</taxon>
        <taxon>Ecdysozoa</taxon>
        <taxon>Nematoda</taxon>
        <taxon>Chromadorea</taxon>
        <taxon>Rhabditida</taxon>
        <taxon>Rhabditina</taxon>
        <taxon>Rhabditomorpha</taxon>
        <taxon>Strongyloidea</taxon>
        <taxon>Heligmosomidae</taxon>
        <taxon>Nippostrongylus</taxon>
    </lineage>
</organism>
<dbReference type="Proteomes" id="UP000271162">
    <property type="component" value="Unassembled WGS sequence"/>
</dbReference>
<keyword evidence="3" id="KW-1185">Reference proteome</keyword>
<dbReference type="AlphaFoldDB" id="A0A0N4YYL1"/>
<gene>
    <name evidence="2" type="ORF">NBR_LOCUS22334</name>
</gene>
<feature type="transmembrane region" description="Helical" evidence="1">
    <location>
        <begin position="60"/>
        <end position="85"/>
    </location>
</feature>
<keyword evidence="1" id="KW-1133">Transmembrane helix</keyword>
<reference evidence="4" key="1">
    <citation type="submission" date="2017-02" db="UniProtKB">
        <authorList>
            <consortium name="WormBaseParasite"/>
        </authorList>
    </citation>
    <scope>IDENTIFICATION</scope>
</reference>
<evidence type="ECO:0000313" key="3">
    <source>
        <dbReference type="Proteomes" id="UP000271162"/>
    </source>
</evidence>
<proteinExistence type="predicted"/>
<protein>
    <submittedName>
        <fullName evidence="4">ATP synthase subunit a n21 TaxHypocreales RepIDA5J074_GIBZE</fullName>
    </submittedName>
</protein>
<dbReference type="EMBL" id="UYSL01027821">
    <property type="protein sequence ID" value="VDL87097.1"/>
    <property type="molecule type" value="Genomic_DNA"/>
</dbReference>
<name>A0A0N4YYL1_NIPBR</name>
<reference evidence="2 3" key="2">
    <citation type="submission" date="2018-11" db="EMBL/GenBank/DDBJ databases">
        <authorList>
            <consortium name="Pathogen Informatics"/>
        </authorList>
    </citation>
    <scope>NUCLEOTIDE SEQUENCE [LARGE SCALE GENOMIC DNA]</scope>
</reference>
<dbReference type="WBParaSite" id="NBR_0002233301-mRNA-1">
    <property type="protein sequence ID" value="NBR_0002233301-mRNA-1"/>
    <property type="gene ID" value="NBR_0002233301"/>
</dbReference>
<evidence type="ECO:0000313" key="2">
    <source>
        <dbReference type="EMBL" id="VDL87097.1"/>
    </source>
</evidence>
<keyword evidence="1" id="KW-0472">Membrane</keyword>
<accession>A0A0N4YYL1</accession>
<sequence length="113" mass="12988">MIVTSKRGHLRFGMIATSRRGRWSVAPNRGLVLKNRTLLLTSKRTRCVATYSKEPSTMLFSLPVSIAIVLKLGFNLIQLISLFLLERVAPFITRYVHNQTKLLNVYTRPRNRC</sequence>